<dbReference type="Proteomes" id="UP000539075">
    <property type="component" value="Unassembled WGS sequence"/>
</dbReference>
<evidence type="ECO:0000313" key="2">
    <source>
        <dbReference type="Proteomes" id="UP000539075"/>
    </source>
</evidence>
<comment type="caution">
    <text evidence="1">The sequence shown here is derived from an EMBL/GenBank/DDBJ whole genome shotgun (WGS) entry which is preliminary data.</text>
</comment>
<sequence length="129" mass="14436">MGFFDYLTGGNAKVAANTLADIHYTCNGEYWGTYTLVLSAILNQAIQNPNNKTVIAMEMVRRNEILNYTDLAVLNLNLNVAPAGMSYAATYSDFSQNIIKYLIRRNILMQFISGDNRHLTRDFVSSLAS</sequence>
<protein>
    <submittedName>
        <fullName evidence="1">Uncharacterized protein</fullName>
    </submittedName>
</protein>
<dbReference type="AlphaFoldDB" id="A0A7W8C3K8"/>
<dbReference type="EMBL" id="JACHGO010000004">
    <property type="protein sequence ID" value="MBB5143654.1"/>
    <property type="molecule type" value="Genomic_DNA"/>
</dbReference>
<keyword evidence="2" id="KW-1185">Reference proteome</keyword>
<name>A0A7W8C3K8_9BACT</name>
<reference evidence="1 2" key="1">
    <citation type="submission" date="2020-08" db="EMBL/GenBank/DDBJ databases">
        <title>Genomic Encyclopedia of Type Strains, Phase IV (KMG-IV): sequencing the most valuable type-strain genomes for metagenomic binning, comparative biology and taxonomic classification.</title>
        <authorList>
            <person name="Goeker M."/>
        </authorList>
    </citation>
    <scope>NUCLEOTIDE SEQUENCE [LARGE SCALE GENOMIC DNA]</scope>
    <source>
        <strain evidence="1 2">DSM 11275</strain>
    </source>
</reference>
<dbReference type="RefSeq" id="WP_183719348.1">
    <property type="nucleotide sequence ID" value="NZ_JACHGO010000004.1"/>
</dbReference>
<accession>A0A7W8C3K8</accession>
<proteinExistence type="predicted"/>
<gene>
    <name evidence="1" type="ORF">HNQ38_001751</name>
</gene>
<organism evidence="1 2">
    <name type="scientific">Desulfovibrio intestinalis</name>
    <dbReference type="NCBI Taxonomy" id="58621"/>
    <lineage>
        <taxon>Bacteria</taxon>
        <taxon>Pseudomonadati</taxon>
        <taxon>Thermodesulfobacteriota</taxon>
        <taxon>Desulfovibrionia</taxon>
        <taxon>Desulfovibrionales</taxon>
        <taxon>Desulfovibrionaceae</taxon>
        <taxon>Desulfovibrio</taxon>
    </lineage>
</organism>
<evidence type="ECO:0000313" key="1">
    <source>
        <dbReference type="EMBL" id="MBB5143654.1"/>
    </source>
</evidence>